<dbReference type="CDD" id="cd13606">
    <property type="entry name" value="PBP2_ProX_like"/>
    <property type="match status" value="1"/>
</dbReference>
<feature type="chain" id="PRO_5038863649" evidence="1">
    <location>
        <begin position="29"/>
        <end position="316"/>
    </location>
</feature>
<evidence type="ECO:0000313" key="4">
    <source>
        <dbReference type="Proteomes" id="UP000527616"/>
    </source>
</evidence>
<feature type="signal peptide" evidence="1">
    <location>
        <begin position="1"/>
        <end position="28"/>
    </location>
</feature>
<dbReference type="InterPro" id="IPR007210">
    <property type="entry name" value="ABC_Gly_betaine_transp_sub-bd"/>
</dbReference>
<organism evidence="3 4">
    <name type="scientific">Naumannella cuiyingiana</name>
    <dbReference type="NCBI Taxonomy" id="1347891"/>
    <lineage>
        <taxon>Bacteria</taxon>
        <taxon>Bacillati</taxon>
        <taxon>Actinomycetota</taxon>
        <taxon>Actinomycetes</taxon>
        <taxon>Propionibacteriales</taxon>
        <taxon>Propionibacteriaceae</taxon>
        <taxon>Naumannella</taxon>
    </lineage>
</organism>
<dbReference type="RefSeq" id="WP_179444674.1">
    <property type="nucleotide sequence ID" value="NZ_JACBZS010000001.1"/>
</dbReference>
<gene>
    <name evidence="3" type="ORF">GGQ54_001323</name>
</gene>
<proteinExistence type="predicted"/>
<feature type="domain" description="ABC-type glycine betaine transport system substrate-binding" evidence="2">
    <location>
        <begin position="50"/>
        <end position="309"/>
    </location>
</feature>
<dbReference type="Gene3D" id="3.40.190.120">
    <property type="entry name" value="Osmoprotection protein (prox), domain 2"/>
    <property type="match status" value="1"/>
</dbReference>
<name>A0A7Z0D8B0_9ACTN</name>
<keyword evidence="1" id="KW-0732">Signal</keyword>
<evidence type="ECO:0000256" key="1">
    <source>
        <dbReference type="SAM" id="SignalP"/>
    </source>
</evidence>
<protein>
    <submittedName>
        <fullName evidence="3">Osmoprotectant transport system substrate-binding protein</fullName>
    </submittedName>
</protein>
<dbReference type="GO" id="GO:0022857">
    <property type="term" value="F:transmembrane transporter activity"/>
    <property type="evidence" value="ECO:0007669"/>
    <property type="project" value="InterPro"/>
</dbReference>
<comment type="caution">
    <text evidence="3">The sequence shown here is derived from an EMBL/GenBank/DDBJ whole genome shotgun (WGS) entry which is preliminary data.</text>
</comment>
<accession>A0A7Z0D8B0</accession>
<dbReference type="Gene3D" id="3.40.190.10">
    <property type="entry name" value="Periplasmic binding protein-like II"/>
    <property type="match status" value="1"/>
</dbReference>
<reference evidence="3 4" key="1">
    <citation type="submission" date="2020-07" db="EMBL/GenBank/DDBJ databases">
        <title>Sequencing the genomes of 1000 actinobacteria strains.</title>
        <authorList>
            <person name="Klenk H.-P."/>
        </authorList>
    </citation>
    <scope>NUCLEOTIDE SEQUENCE [LARGE SCALE GENOMIC DNA]</scope>
    <source>
        <strain evidence="3 4">DSM 103164</strain>
    </source>
</reference>
<dbReference type="SUPFAM" id="SSF53850">
    <property type="entry name" value="Periplasmic binding protein-like II"/>
    <property type="match status" value="1"/>
</dbReference>
<dbReference type="EMBL" id="JACBZS010000001">
    <property type="protein sequence ID" value="NYI70763.1"/>
    <property type="molecule type" value="Genomic_DNA"/>
</dbReference>
<dbReference type="Proteomes" id="UP000527616">
    <property type="component" value="Unassembled WGS sequence"/>
</dbReference>
<evidence type="ECO:0000259" key="2">
    <source>
        <dbReference type="Pfam" id="PF04069"/>
    </source>
</evidence>
<dbReference type="PROSITE" id="PS51257">
    <property type="entry name" value="PROKAR_LIPOPROTEIN"/>
    <property type="match status" value="1"/>
</dbReference>
<evidence type="ECO:0000313" key="3">
    <source>
        <dbReference type="EMBL" id="NYI70763.1"/>
    </source>
</evidence>
<sequence length="316" mass="33350">MRILRKFLTGPRRALLAGVAGAAALTLAACGANSNPMADPTAGEAPAGGEVVVGSANFTESAIIAELYAGAMRGAGVNASTRTNIGSREIYIGALRDGSVSMVPEYTGNLLEYLDPESGAKDREDVDRDLPKVAEEQSLKVLDQSKAANQDVYVVTQQTAQESGVRSLADLAGKSDRWVLGGPGELADRPYGPKGLEDVYDAKFGEFRAYDALAVKVKDMNDGKVQVADFFSTDSAIADNNYVVLEDPAGLILPQNVVPLTRADFTDDAAITAVNKLQQQLTTEDLQALNAQVDNDHLNPDQVAADYLQSKGLGGS</sequence>
<dbReference type="Pfam" id="PF04069">
    <property type="entry name" value="OpuAC"/>
    <property type="match status" value="1"/>
</dbReference>
<dbReference type="AlphaFoldDB" id="A0A7Z0D8B0"/>
<keyword evidence="4" id="KW-1185">Reference proteome</keyword>
<dbReference type="GO" id="GO:0043190">
    <property type="term" value="C:ATP-binding cassette (ABC) transporter complex"/>
    <property type="evidence" value="ECO:0007669"/>
    <property type="project" value="InterPro"/>
</dbReference>